<dbReference type="PANTHER" id="PTHR37009:SF1">
    <property type="entry name" value="CALCIUM-REGULATED ACTIN-BUNDLING PROTEIN"/>
    <property type="match status" value="1"/>
</dbReference>
<dbReference type="InterPro" id="IPR040810">
    <property type="entry name" value="F_actin_bund_C"/>
</dbReference>
<dbReference type="Proteomes" id="UP000011083">
    <property type="component" value="Unassembled WGS sequence"/>
</dbReference>
<feature type="compositionally biased region" description="Basic and acidic residues" evidence="1">
    <location>
        <begin position="167"/>
        <end position="222"/>
    </location>
</feature>
<evidence type="ECO:0000313" key="4">
    <source>
        <dbReference type="Proteomes" id="UP000011083"/>
    </source>
</evidence>
<dbReference type="PANTHER" id="PTHR37009">
    <property type="entry name" value="EF-HAND DOMAIN-CONTAINING PROTEIN"/>
    <property type="match status" value="1"/>
</dbReference>
<sequence length="417" mass="46670">MSGLAGANDKERLDNLIVKTHKEQAVWFLNAFWEEFAQKEAEKVWSFVHKAVELDEAKRAEGSDLDEFQAHRFLEFFKETLTVQAMRDKLRSTGAIVGQVKRVPLTHLLIFKYNADWHTLVNAPQGSREEIAKAQKMLDEVSEAFAAAEARNQEAAEALRAATAQEAEAKRREADAKEREAEAKRREAEAQRSAEEAKRTESEAKSREADARAREDELQAAKAELESALNELKAQEDAFNGRTAELQRLSEEGSIVQKNKAKNELAQHLSSDPLPLRRAKITQEAAVKKADRAAQAAKEATDQASAARAAAEQARVQAEEAAHQASQARAIAEEAARQASQARASAEQARQRSEQAKAAAEEAVEEARRKLEEAEAYLEEAKKKMPHGATWWMERELHEKRAYLPKSRGGFNPREQQ</sequence>
<evidence type="ECO:0000259" key="2">
    <source>
        <dbReference type="Pfam" id="PF18060"/>
    </source>
</evidence>
<dbReference type="InterPro" id="IPR053356">
    <property type="entry name" value="Calcium-reg_actin-bundling"/>
</dbReference>
<feature type="region of interest" description="Disordered" evidence="1">
    <location>
        <begin position="156"/>
        <end position="222"/>
    </location>
</feature>
<dbReference type="GO" id="GO:0030046">
    <property type="term" value="P:parallel actin filament bundle assembly"/>
    <property type="evidence" value="ECO:0007669"/>
    <property type="project" value="TreeGrafter"/>
</dbReference>
<evidence type="ECO:0000256" key="1">
    <source>
        <dbReference type="SAM" id="MobiDB-lite"/>
    </source>
</evidence>
<evidence type="ECO:0000313" key="3">
    <source>
        <dbReference type="EMBL" id="ELR17407.1"/>
    </source>
</evidence>
<dbReference type="GeneID" id="14918478"/>
<dbReference type="STRING" id="1257118.L8GWT1"/>
<dbReference type="VEuPathDB" id="AmoebaDB:ACA1_061470"/>
<keyword evidence="4" id="KW-1185">Reference proteome</keyword>
<name>L8GWT1_ACACF</name>
<feature type="domain" description="Calcium-regulated actin-bundling protein C-terminal" evidence="2">
    <location>
        <begin position="226"/>
        <end position="313"/>
    </location>
</feature>
<dbReference type="GO" id="GO:0051015">
    <property type="term" value="F:actin filament binding"/>
    <property type="evidence" value="ECO:0007669"/>
    <property type="project" value="TreeGrafter"/>
</dbReference>
<dbReference type="AlphaFoldDB" id="L8GWT1"/>
<dbReference type="OMA" id="WMERTEI"/>
<accession>L8GWT1</accession>
<organism evidence="3 4">
    <name type="scientific">Acanthamoeba castellanii (strain ATCC 30010 / Neff)</name>
    <dbReference type="NCBI Taxonomy" id="1257118"/>
    <lineage>
        <taxon>Eukaryota</taxon>
        <taxon>Amoebozoa</taxon>
        <taxon>Discosea</taxon>
        <taxon>Longamoebia</taxon>
        <taxon>Centramoebida</taxon>
        <taxon>Acanthamoebidae</taxon>
        <taxon>Acanthamoeba</taxon>
    </lineage>
</organism>
<dbReference type="KEGG" id="acan:ACA1_061470"/>
<feature type="compositionally biased region" description="Low complexity" evidence="1">
    <location>
        <begin position="294"/>
        <end position="316"/>
    </location>
</feature>
<dbReference type="GO" id="GO:0030863">
    <property type="term" value="C:cortical cytoskeleton"/>
    <property type="evidence" value="ECO:0007669"/>
    <property type="project" value="TreeGrafter"/>
</dbReference>
<proteinExistence type="predicted"/>
<dbReference type="RefSeq" id="XP_004339420.1">
    <property type="nucleotide sequence ID" value="XM_004339372.1"/>
</dbReference>
<protein>
    <submittedName>
        <fullName evidence="3">TolA, putative</fullName>
    </submittedName>
</protein>
<feature type="compositionally biased region" description="Low complexity" evidence="1">
    <location>
        <begin position="337"/>
        <end position="348"/>
    </location>
</feature>
<reference evidence="3 4" key="1">
    <citation type="journal article" date="2013" name="Genome Biol.">
        <title>Genome of Acanthamoeba castellanii highlights extensive lateral gene transfer and early evolution of tyrosine kinase signaling.</title>
        <authorList>
            <person name="Clarke M."/>
            <person name="Lohan A.J."/>
            <person name="Liu B."/>
            <person name="Lagkouvardos I."/>
            <person name="Roy S."/>
            <person name="Zafar N."/>
            <person name="Bertelli C."/>
            <person name="Schilde C."/>
            <person name="Kianianmomeni A."/>
            <person name="Burglin T.R."/>
            <person name="Frech C."/>
            <person name="Turcotte B."/>
            <person name="Kopec K.O."/>
            <person name="Synnott J.M."/>
            <person name="Choo C."/>
            <person name="Paponov I."/>
            <person name="Finkler A."/>
            <person name="Soon Heng Tan C."/>
            <person name="Hutchins A.P."/>
            <person name="Weinmeier T."/>
            <person name="Rattei T."/>
            <person name="Chu J.S."/>
            <person name="Gimenez G."/>
            <person name="Irimia M."/>
            <person name="Rigden D.J."/>
            <person name="Fitzpatrick D.A."/>
            <person name="Lorenzo-Morales J."/>
            <person name="Bateman A."/>
            <person name="Chiu C.H."/>
            <person name="Tang P."/>
            <person name="Hegemann P."/>
            <person name="Fromm H."/>
            <person name="Raoult D."/>
            <person name="Greub G."/>
            <person name="Miranda-Saavedra D."/>
            <person name="Chen N."/>
            <person name="Nash P."/>
            <person name="Ginger M.L."/>
            <person name="Horn M."/>
            <person name="Schaap P."/>
            <person name="Caler L."/>
            <person name="Loftus B."/>
        </authorList>
    </citation>
    <scope>NUCLEOTIDE SEQUENCE [LARGE SCALE GENOMIC DNA]</scope>
    <source>
        <strain evidence="3 4">Neff</strain>
    </source>
</reference>
<dbReference type="EMBL" id="KB007974">
    <property type="protein sequence ID" value="ELR17407.1"/>
    <property type="molecule type" value="Genomic_DNA"/>
</dbReference>
<dbReference type="GO" id="GO:0051764">
    <property type="term" value="P:actin crosslink formation"/>
    <property type="evidence" value="ECO:0007669"/>
    <property type="project" value="TreeGrafter"/>
</dbReference>
<dbReference type="OrthoDB" id="29213at2759"/>
<feature type="region of interest" description="Disordered" evidence="1">
    <location>
        <begin position="294"/>
        <end position="368"/>
    </location>
</feature>
<feature type="compositionally biased region" description="Low complexity" evidence="1">
    <location>
        <begin position="156"/>
        <end position="166"/>
    </location>
</feature>
<dbReference type="Pfam" id="PF18060">
    <property type="entry name" value="F_actin_bund_C"/>
    <property type="match status" value="1"/>
</dbReference>
<gene>
    <name evidence="3" type="ORF">ACA1_061470</name>
</gene>